<evidence type="ECO:0000313" key="6">
    <source>
        <dbReference type="EMBL" id="KAF2022022.1"/>
    </source>
</evidence>
<sequence>MEDPRIRASSGSTLQAKSEGAQDAVSVAAVGSNEPLVVDGKVVLREEDAFDKTAYAWSPRRKWIMLTIVAICQTSMNFNAAIYSNAVEGINKEFGVHNARHGMVAFLVAYAFGCELWAPWSEELGRYGIMQTSLILVNASILICARSTSFPMMIGGRVLGGLSSAGGSVTLGMVADMFSTDDQQPAVLWASLWSCLGAVIGGICGGPLEQYAPWRWIFYAQLVFGLITQVLHASIARESRSTLLLDRDARRQRKLGVDVWGPNEVRTVRERWDPRRIFTTMYRPYHMLATEPIVFLLSLLSGFADMLIFMFFESYGYVFERWGFTPTQRSYALIALALSYVLSYLSFFPVIKRHNARRRSGETLAPETRLWWLLFQCVLLPIGLLGGAFAAAGPPLHWSGFIVFSCCIGAANFAIYYATVDYMVAAYGEYSASATGGNGFARDFLAGLCAIYTGPMYRALGVRNSMLVLFGFGFLFCIPVFVFYLRGPAIRKRSKFAQKIARDREDRDLNMAAAANATS</sequence>
<feature type="transmembrane region" description="Helical" evidence="5">
    <location>
        <begin position="293"/>
        <end position="312"/>
    </location>
</feature>
<dbReference type="AlphaFoldDB" id="A0A6A5Y8U6"/>
<dbReference type="EMBL" id="ML978066">
    <property type="protein sequence ID" value="KAF2022022.1"/>
    <property type="molecule type" value="Genomic_DNA"/>
</dbReference>
<dbReference type="SUPFAM" id="SSF103473">
    <property type="entry name" value="MFS general substrate transporter"/>
    <property type="match status" value="1"/>
</dbReference>
<keyword evidence="3 5" id="KW-1133">Transmembrane helix</keyword>
<evidence type="ECO:0000256" key="5">
    <source>
        <dbReference type="SAM" id="Phobius"/>
    </source>
</evidence>
<comment type="subcellular location">
    <subcellularLocation>
        <location evidence="1">Membrane</location>
        <topology evidence="1">Multi-pass membrane protein</topology>
    </subcellularLocation>
</comment>
<organism evidence="6 7">
    <name type="scientific">Aaosphaeria arxii CBS 175.79</name>
    <dbReference type="NCBI Taxonomy" id="1450172"/>
    <lineage>
        <taxon>Eukaryota</taxon>
        <taxon>Fungi</taxon>
        <taxon>Dikarya</taxon>
        <taxon>Ascomycota</taxon>
        <taxon>Pezizomycotina</taxon>
        <taxon>Dothideomycetes</taxon>
        <taxon>Pleosporomycetidae</taxon>
        <taxon>Pleosporales</taxon>
        <taxon>Pleosporales incertae sedis</taxon>
        <taxon>Aaosphaeria</taxon>
    </lineage>
</organism>
<feature type="transmembrane region" description="Helical" evidence="5">
    <location>
        <begin position="63"/>
        <end position="83"/>
    </location>
</feature>
<accession>A0A6A5Y8U6</accession>
<dbReference type="RefSeq" id="XP_033390361.1">
    <property type="nucleotide sequence ID" value="XM_033524844.1"/>
</dbReference>
<evidence type="ECO:0000256" key="4">
    <source>
        <dbReference type="ARBA" id="ARBA00023136"/>
    </source>
</evidence>
<gene>
    <name evidence="6" type="ORF">BU24DRAFT_384437</name>
</gene>
<proteinExistence type="predicted"/>
<feature type="transmembrane region" description="Helical" evidence="5">
    <location>
        <begin position="398"/>
        <end position="419"/>
    </location>
</feature>
<feature type="transmembrane region" description="Helical" evidence="5">
    <location>
        <begin position="186"/>
        <end position="208"/>
    </location>
</feature>
<dbReference type="Pfam" id="PF07690">
    <property type="entry name" value="MFS_1"/>
    <property type="match status" value="1"/>
</dbReference>
<dbReference type="InterPro" id="IPR011701">
    <property type="entry name" value="MFS"/>
</dbReference>
<evidence type="ECO:0000256" key="3">
    <source>
        <dbReference type="ARBA" id="ARBA00022989"/>
    </source>
</evidence>
<dbReference type="GeneID" id="54282241"/>
<feature type="transmembrane region" description="Helical" evidence="5">
    <location>
        <begin position="466"/>
        <end position="485"/>
    </location>
</feature>
<feature type="transmembrane region" description="Helical" evidence="5">
    <location>
        <begin position="103"/>
        <end position="120"/>
    </location>
</feature>
<evidence type="ECO:0000313" key="7">
    <source>
        <dbReference type="Proteomes" id="UP000799778"/>
    </source>
</evidence>
<feature type="transmembrane region" description="Helical" evidence="5">
    <location>
        <begin position="332"/>
        <end position="351"/>
    </location>
</feature>
<dbReference type="GO" id="GO:0022857">
    <property type="term" value="F:transmembrane transporter activity"/>
    <property type="evidence" value="ECO:0007669"/>
    <property type="project" value="InterPro"/>
</dbReference>
<evidence type="ECO:0000256" key="1">
    <source>
        <dbReference type="ARBA" id="ARBA00004141"/>
    </source>
</evidence>
<name>A0A6A5Y8U6_9PLEO</name>
<keyword evidence="7" id="KW-1185">Reference proteome</keyword>
<dbReference type="OrthoDB" id="5376138at2759"/>
<protein>
    <submittedName>
        <fullName evidence="6">MFS multidrug transporter</fullName>
    </submittedName>
</protein>
<feature type="transmembrane region" description="Helical" evidence="5">
    <location>
        <begin position="371"/>
        <end position="392"/>
    </location>
</feature>
<dbReference type="InterPro" id="IPR036259">
    <property type="entry name" value="MFS_trans_sf"/>
</dbReference>
<keyword evidence="4 5" id="KW-0472">Membrane</keyword>
<dbReference type="GO" id="GO:0005886">
    <property type="term" value="C:plasma membrane"/>
    <property type="evidence" value="ECO:0007669"/>
    <property type="project" value="TreeGrafter"/>
</dbReference>
<dbReference type="Proteomes" id="UP000799778">
    <property type="component" value="Unassembled WGS sequence"/>
</dbReference>
<feature type="transmembrane region" description="Helical" evidence="5">
    <location>
        <begin position="440"/>
        <end position="460"/>
    </location>
</feature>
<dbReference type="Gene3D" id="1.20.1250.20">
    <property type="entry name" value="MFS general substrate transporter like domains"/>
    <property type="match status" value="1"/>
</dbReference>
<dbReference type="PANTHER" id="PTHR23502">
    <property type="entry name" value="MAJOR FACILITATOR SUPERFAMILY"/>
    <property type="match status" value="1"/>
</dbReference>
<keyword evidence="2 5" id="KW-0812">Transmembrane</keyword>
<dbReference type="PANTHER" id="PTHR23502:SF3">
    <property type="entry name" value="MAJOR FACILITATOR SUPERFAMILY (MFS) PROFILE DOMAIN-CONTAINING PROTEIN-RELATED"/>
    <property type="match status" value="1"/>
</dbReference>
<feature type="transmembrane region" description="Helical" evidence="5">
    <location>
        <begin position="127"/>
        <end position="148"/>
    </location>
</feature>
<reference evidence="6" key="1">
    <citation type="journal article" date="2020" name="Stud. Mycol.">
        <title>101 Dothideomycetes genomes: a test case for predicting lifestyles and emergence of pathogens.</title>
        <authorList>
            <person name="Haridas S."/>
            <person name="Albert R."/>
            <person name="Binder M."/>
            <person name="Bloem J."/>
            <person name="Labutti K."/>
            <person name="Salamov A."/>
            <person name="Andreopoulos B."/>
            <person name="Baker S."/>
            <person name="Barry K."/>
            <person name="Bills G."/>
            <person name="Bluhm B."/>
            <person name="Cannon C."/>
            <person name="Castanera R."/>
            <person name="Culley D."/>
            <person name="Daum C."/>
            <person name="Ezra D."/>
            <person name="Gonzalez J."/>
            <person name="Henrissat B."/>
            <person name="Kuo A."/>
            <person name="Liang C."/>
            <person name="Lipzen A."/>
            <person name="Lutzoni F."/>
            <person name="Magnuson J."/>
            <person name="Mondo S."/>
            <person name="Nolan M."/>
            <person name="Ohm R."/>
            <person name="Pangilinan J."/>
            <person name="Park H.-J."/>
            <person name="Ramirez L."/>
            <person name="Alfaro M."/>
            <person name="Sun H."/>
            <person name="Tritt A."/>
            <person name="Yoshinaga Y."/>
            <person name="Zwiers L.-H."/>
            <person name="Turgeon B."/>
            <person name="Goodwin S."/>
            <person name="Spatafora J."/>
            <person name="Crous P."/>
            <person name="Grigoriev I."/>
        </authorList>
    </citation>
    <scope>NUCLEOTIDE SEQUENCE</scope>
    <source>
        <strain evidence="6">CBS 175.79</strain>
    </source>
</reference>
<evidence type="ECO:0000256" key="2">
    <source>
        <dbReference type="ARBA" id="ARBA00022692"/>
    </source>
</evidence>